<dbReference type="Gene3D" id="3.40.50.450">
    <property type="match status" value="1"/>
</dbReference>
<reference evidence="1 2" key="1">
    <citation type="journal article" date="2013" name="Genome Announc.">
        <title>Draft Genome Sequence of Cesiribacter andamanensis Strain AMV16T, Isolated from a Soil Sample from a Mud Volcano in the Andaman Islands, India.</title>
        <authorList>
            <person name="Shivaji S."/>
            <person name="Ara S."/>
            <person name="Begum Z."/>
            <person name="Srinivas T.N."/>
            <person name="Singh A."/>
            <person name="Kumar Pinnaka A."/>
        </authorList>
    </citation>
    <scope>NUCLEOTIDE SEQUENCE [LARGE SCALE GENOMIC DNA]</scope>
    <source>
        <strain evidence="1 2">AMV16</strain>
    </source>
</reference>
<organism evidence="1 2">
    <name type="scientific">Cesiribacter andamanensis AMV16</name>
    <dbReference type="NCBI Taxonomy" id="1279009"/>
    <lineage>
        <taxon>Bacteria</taxon>
        <taxon>Pseudomonadati</taxon>
        <taxon>Bacteroidota</taxon>
        <taxon>Cytophagia</taxon>
        <taxon>Cytophagales</taxon>
        <taxon>Cesiribacteraceae</taxon>
        <taxon>Cesiribacter</taxon>
    </lineage>
</organism>
<keyword evidence="2" id="KW-1185">Reference proteome</keyword>
<protein>
    <submittedName>
        <fullName evidence="1">Uncharacterized protein</fullName>
    </submittedName>
</protein>
<comment type="caution">
    <text evidence="1">The sequence shown here is derived from an EMBL/GenBank/DDBJ whole genome shotgun (WGS) entry which is preliminary data.</text>
</comment>
<sequence>MIPHDENPAGFYANRTFSIINMVQHVVAFWDGKSSGTQDLLNYARQKGKQVKIKYF</sequence>
<name>M7NR19_9BACT</name>
<dbReference type="EMBL" id="AODQ01000162">
    <property type="protein sequence ID" value="EMR00954.1"/>
    <property type="molecule type" value="Genomic_DNA"/>
</dbReference>
<dbReference type="Proteomes" id="UP000011910">
    <property type="component" value="Unassembled WGS sequence"/>
</dbReference>
<evidence type="ECO:0000313" key="1">
    <source>
        <dbReference type="EMBL" id="EMR00954.1"/>
    </source>
</evidence>
<dbReference type="AlphaFoldDB" id="M7NR19"/>
<accession>M7NR19</accession>
<proteinExistence type="predicted"/>
<evidence type="ECO:0000313" key="2">
    <source>
        <dbReference type="Proteomes" id="UP000011910"/>
    </source>
</evidence>
<dbReference type="STRING" id="1279009.ADICEAN_03913"/>
<gene>
    <name evidence="1" type="ORF">ADICEAN_03913</name>
</gene>